<dbReference type="GO" id="GO:0005737">
    <property type="term" value="C:cytoplasm"/>
    <property type="evidence" value="ECO:0007669"/>
    <property type="project" value="UniProtKB-SubCell"/>
</dbReference>
<comment type="subunit">
    <text evidence="8">Oligomerizes as a right-handed, spiral filament on DNA at oriC.</text>
</comment>
<dbReference type="Gene3D" id="1.10.1750.10">
    <property type="match status" value="1"/>
</dbReference>
<dbReference type="HAMAP" id="MF_00377">
    <property type="entry name" value="DnaA_bact"/>
    <property type="match status" value="1"/>
</dbReference>
<evidence type="ECO:0000256" key="10">
    <source>
        <dbReference type="RuleBase" id="RU000577"/>
    </source>
</evidence>
<dbReference type="GO" id="GO:0006275">
    <property type="term" value="P:regulation of DNA replication"/>
    <property type="evidence" value="ECO:0007669"/>
    <property type="project" value="UniProtKB-UniRule"/>
</dbReference>
<dbReference type="RefSeq" id="WP_097654017.1">
    <property type="nucleotide sequence ID" value="NZ_LYXE01000119.1"/>
</dbReference>
<feature type="binding site" evidence="8">
    <location>
        <position position="173"/>
    </location>
    <ligand>
        <name>ATP</name>
        <dbReference type="ChEBI" id="CHEBI:30616"/>
    </ligand>
</feature>
<dbReference type="InterPro" id="IPR001957">
    <property type="entry name" value="Chromosome_initiator_DnaA"/>
</dbReference>
<comment type="similarity">
    <text evidence="1 8 11">Belongs to the DnaA family.</text>
</comment>
<dbReference type="CDD" id="cd00009">
    <property type="entry name" value="AAA"/>
    <property type="match status" value="1"/>
</dbReference>
<comment type="subcellular location">
    <subcellularLocation>
        <location evidence="8">Cytoplasm</location>
    </subcellularLocation>
</comment>
<dbReference type="InterPro" id="IPR027417">
    <property type="entry name" value="P-loop_NTPase"/>
</dbReference>
<comment type="caution">
    <text evidence="8">Lacks conserved residue(s) required for the propagation of feature annotation.</text>
</comment>
<evidence type="ECO:0000256" key="9">
    <source>
        <dbReference type="NCBIfam" id="TIGR00362"/>
    </source>
</evidence>
<evidence type="ECO:0000313" key="15">
    <source>
        <dbReference type="Proteomes" id="UP000220922"/>
    </source>
</evidence>
<dbReference type="FunFam" id="3.40.50.300:FF:000150">
    <property type="entry name" value="Chromosomal replication initiator protein DnaA"/>
    <property type="match status" value="1"/>
</dbReference>
<evidence type="ECO:0000256" key="5">
    <source>
        <dbReference type="ARBA" id="ARBA00022840"/>
    </source>
</evidence>
<dbReference type="SMART" id="SM00760">
    <property type="entry name" value="Bac_DnaA_C"/>
    <property type="match status" value="1"/>
</dbReference>
<sequence>MNLNQIWQAALGTIQMQTSRQEFDTWLRGTTLLALDGGTATVGTSSPFHKEGIETRYITPVRRSLGDVVGYPVQVRIVIANGTSGMLRHELATTTPLVTAADDEAYGNNERAVQLDLSSALRTGMLNPKYTFSRFIVGSSNRMAHAACLAVADNPGQAYNPLFLYGGVGLGKTHLLHAIGNYVLDRDPEINVLYVSSEKFTNDLINAIRRQQTEEFRIRYRNIDVLLIDDIQFIAGKDATQEEFFHTFNALHSAAKHIVISSDKPPKAILTLEERLRSRFEWGLICDVQPPDLETRTAILRAKGEQMNVYIPDEVFDFLAYKVQSNIRELEGSLNRVAAYADLHGLPVNVEVATLALADLLGTSRRRRITPEMIIQAVSEHYGIDVRILQGRGRSRNIVGPRQVAMYLLREETECSLVDIGNLLGGRDHTTVMHGYEKIGDDINTDTRLRNEVLTIRERLYAQSA</sequence>
<dbReference type="Gene3D" id="3.30.300.180">
    <property type="match status" value="1"/>
</dbReference>
<dbReference type="SUPFAM" id="SSF52540">
    <property type="entry name" value="P-loop containing nucleoside triphosphate hydrolases"/>
    <property type="match status" value="1"/>
</dbReference>
<protein>
    <recommendedName>
        <fullName evidence="8 9">Chromosomal replication initiator protein DnaA</fullName>
    </recommendedName>
</protein>
<dbReference type="SMART" id="SM00382">
    <property type="entry name" value="AAA"/>
    <property type="match status" value="1"/>
</dbReference>
<comment type="caution">
    <text evidence="14">The sequence shown here is derived from an EMBL/GenBank/DDBJ whole genome shotgun (WGS) entry which is preliminary data.</text>
</comment>
<accession>A0A2H3KL00</accession>
<dbReference type="InterPro" id="IPR018312">
    <property type="entry name" value="Chromosome_initiator_DnaA_CS"/>
</dbReference>
<feature type="binding site" evidence="8">
    <location>
        <position position="172"/>
    </location>
    <ligand>
        <name>ATP</name>
        <dbReference type="ChEBI" id="CHEBI:30616"/>
    </ligand>
</feature>
<dbReference type="InterPro" id="IPR038454">
    <property type="entry name" value="DnaA_N_sf"/>
</dbReference>
<keyword evidence="6 8" id="KW-0446">Lipid-binding</keyword>
<dbReference type="PANTHER" id="PTHR30050:SF2">
    <property type="entry name" value="CHROMOSOMAL REPLICATION INITIATOR PROTEIN DNAA"/>
    <property type="match status" value="1"/>
</dbReference>
<evidence type="ECO:0000256" key="11">
    <source>
        <dbReference type="RuleBase" id="RU004227"/>
    </source>
</evidence>
<feature type="binding site" evidence="8">
    <location>
        <position position="171"/>
    </location>
    <ligand>
        <name>ATP</name>
        <dbReference type="ChEBI" id="CHEBI:30616"/>
    </ligand>
</feature>
<reference evidence="14 15" key="1">
    <citation type="submission" date="2016-05" db="EMBL/GenBank/DDBJ databases">
        <authorList>
            <person name="Lavstsen T."/>
            <person name="Jespersen J.S."/>
        </authorList>
    </citation>
    <scope>NUCLEOTIDE SEQUENCE [LARGE SCALE GENOMIC DNA]</scope>
    <source>
        <strain evidence="14 15">B7-9</strain>
    </source>
</reference>
<dbReference type="PROSITE" id="PS01008">
    <property type="entry name" value="DNAA"/>
    <property type="match status" value="1"/>
</dbReference>
<dbReference type="GO" id="GO:0003688">
    <property type="term" value="F:DNA replication origin binding"/>
    <property type="evidence" value="ECO:0007669"/>
    <property type="project" value="UniProtKB-UniRule"/>
</dbReference>
<keyword evidence="2 8" id="KW-0963">Cytoplasm</keyword>
<feature type="region of interest" description="Domain IV, binds dsDNA" evidence="8">
    <location>
        <begin position="342"/>
        <end position="465"/>
    </location>
</feature>
<dbReference type="InterPro" id="IPR013159">
    <property type="entry name" value="DnaA_C"/>
</dbReference>
<dbReference type="SUPFAM" id="SSF48295">
    <property type="entry name" value="TrpR-like"/>
    <property type="match status" value="1"/>
</dbReference>
<comment type="domain">
    <text evidence="8">Domain I is involved in oligomerization and binding regulators, domain II is flexibile and of varying length in different bacteria, domain III forms the AAA+ region, while domain IV binds dsDNA.</text>
</comment>
<dbReference type="InterPro" id="IPR003593">
    <property type="entry name" value="AAA+_ATPase"/>
</dbReference>
<evidence type="ECO:0000256" key="2">
    <source>
        <dbReference type="ARBA" id="ARBA00022490"/>
    </source>
</evidence>
<dbReference type="NCBIfam" id="TIGR00362">
    <property type="entry name" value="DnaA"/>
    <property type="match status" value="1"/>
</dbReference>
<comment type="function">
    <text evidence="8 10">Plays an essential role in the initiation and regulation of chromosomal replication. ATP-DnaA binds to the origin of replication (oriC) to initiate formation of the DNA replication initiation complex once per cell cycle. Binds the DnaA box (a 9 base pair repeat at the origin) and separates the double-stranded (ds)DNA. Forms a right-handed helical filament on oriC DNA; dsDNA binds to the exterior of the filament while single-stranded (ss)DNA is stabiized in the filament's interior. The ATP-DnaA-oriC complex binds and stabilizes one strand of the AT-rich DNA unwinding element (DUE), permitting loading of DNA polymerase. After initiation quickly degrades to an ADP-DnaA complex that is not apt for DNA replication. Binds acidic phospholipids.</text>
</comment>
<dbReference type="InterPro" id="IPR024633">
    <property type="entry name" value="DnaA_N_dom"/>
</dbReference>
<keyword evidence="3 8" id="KW-0235">DNA replication</keyword>
<dbReference type="Gene3D" id="1.10.8.60">
    <property type="match status" value="1"/>
</dbReference>
<proteinExistence type="inferred from homology"/>
<feature type="domain" description="Chromosomal replication initiator DnaA C-terminal" evidence="13">
    <location>
        <begin position="370"/>
        <end position="439"/>
    </location>
</feature>
<gene>
    <name evidence="8" type="primary">dnaA</name>
    <name evidence="14" type="ORF">A9Q02_17015</name>
</gene>
<evidence type="ECO:0000256" key="1">
    <source>
        <dbReference type="ARBA" id="ARBA00006583"/>
    </source>
</evidence>
<dbReference type="Gene3D" id="3.40.50.300">
    <property type="entry name" value="P-loop containing nucleotide triphosphate hydrolases"/>
    <property type="match status" value="1"/>
</dbReference>
<evidence type="ECO:0000256" key="4">
    <source>
        <dbReference type="ARBA" id="ARBA00022741"/>
    </source>
</evidence>
<keyword evidence="7 8" id="KW-0238">DNA-binding</keyword>
<feature type="binding site" evidence="8">
    <location>
        <position position="169"/>
    </location>
    <ligand>
        <name>ATP</name>
        <dbReference type="ChEBI" id="CHEBI:30616"/>
    </ligand>
</feature>
<dbReference type="Pfam" id="PF00308">
    <property type="entry name" value="Bac_DnaA"/>
    <property type="match status" value="1"/>
</dbReference>
<keyword evidence="15" id="KW-1185">Reference proteome</keyword>
<dbReference type="OrthoDB" id="9807019at2"/>
<feature type="region of interest" description="Domain III, AAA+ region" evidence="8">
    <location>
        <begin position="125"/>
        <end position="341"/>
    </location>
</feature>
<organism evidence="14 15">
    <name type="scientific">Candidatus Chloroploca asiatica</name>
    <dbReference type="NCBI Taxonomy" id="1506545"/>
    <lineage>
        <taxon>Bacteria</taxon>
        <taxon>Bacillati</taxon>
        <taxon>Chloroflexota</taxon>
        <taxon>Chloroflexia</taxon>
        <taxon>Chloroflexales</taxon>
        <taxon>Chloroflexineae</taxon>
        <taxon>Oscillochloridaceae</taxon>
        <taxon>Candidatus Chloroploca</taxon>
    </lineage>
</organism>
<evidence type="ECO:0000259" key="12">
    <source>
        <dbReference type="SMART" id="SM00382"/>
    </source>
</evidence>
<dbReference type="GO" id="GO:0005524">
    <property type="term" value="F:ATP binding"/>
    <property type="evidence" value="ECO:0007669"/>
    <property type="project" value="UniProtKB-UniRule"/>
</dbReference>
<keyword evidence="4 8" id="KW-0547">Nucleotide-binding</keyword>
<dbReference type="PANTHER" id="PTHR30050">
    <property type="entry name" value="CHROMOSOMAL REPLICATION INITIATOR PROTEIN DNAA"/>
    <property type="match status" value="1"/>
</dbReference>
<dbReference type="CDD" id="cd06571">
    <property type="entry name" value="Bac_DnaA_C"/>
    <property type="match status" value="1"/>
</dbReference>
<evidence type="ECO:0000256" key="7">
    <source>
        <dbReference type="ARBA" id="ARBA00023125"/>
    </source>
</evidence>
<evidence type="ECO:0000313" key="14">
    <source>
        <dbReference type="EMBL" id="PDV97922.1"/>
    </source>
</evidence>
<dbReference type="GO" id="GO:0005886">
    <property type="term" value="C:plasma membrane"/>
    <property type="evidence" value="ECO:0007669"/>
    <property type="project" value="TreeGrafter"/>
</dbReference>
<dbReference type="AlphaFoldDB" id="A0A2H3KL00"/>
<evidence type="ECO:0000256" key="6">
    <source>
        <dbReference type="ARBA" id="ARBA00023121"/>
    </source>
</evidence>
<evidence type="ECO:0000256" key="8">
    <source>
        <dbReference type="HAMAP-Rule" id="MF_00377"/>
    </source>
</evidence>
<evidence type="ECO:0000256" key="3">
    <source>
        <dbReference type="ARBA" id="ARBA00022705"/>
    </source>
</evidence>
<dbReference type="Proteomes" id="UP000220922">
    <property type="component" value="Unassembled WGS sequence"/>
</dbReference>
<feature type="region of interest" description="Domain I, interacts with DnaA modulators" evidence="8">
    <location>
        <begin position="1"/>
        <end position="91"/>
    </location>
</feature>
<dbReference type="PRINTS" id="PR00051">
    <property type="entry name" value="DNAA"/>
</dbReference>
<dbReference type="EMBL" id="LYXE01000119">
    <property type="protein sequence ID" value="PDV97922.1"/>
    <property type="molecule type" value="Genomic_DNA"/>
</dbReference>
<dbReference type="InterPro" id="IPR010921">
    <property type="entry name" value="Trp_repressor/repl_initiator"/>
</dbReference>
<dbReference type="InterPro" id="IPR020591">
    <property type="entry name" value="Chromosome_initiator_DnaA-like"/>
</dbReference>
<dbReference type="GO" id="GO:0008289">
    <property type="term" value="F:lipid binding"/>
    <property type="evidence" value="ECO:0007669"/>
    <property type="project" value="UniProtKB-KW"/>
</dbReference>
<dbReference type="GO" id="GO:0006270">
    <property type="term" value="P:DNA replication initiation"/>
    <property type="evidence" value="ECO:0007669"/>
    <property type="project" value="UniProtKB-UniRule"/>
</dbReference>
<dbReference type="Pfam" id="PF11638">
    <property type="entry name" value="DnaA_N"/>
    <property type="match status" value="1"/>
</dbReference>
<feature type="domain" description="AAA+ ATPase" evidence="12">
    <location>
        <begin position="158"/>
        <end position="286"/>
    </location>
</feature>
<keyword evidence="5 8" id="KW-0067">ATP-binding</keyword>
<evidence type="ECO:0000259" key="13">
    <source>
        <dbReference type="SMART" id="SM00760"/>
    </source>
</evidence>
<name>A0A2H3KL00_9CHLR</name>
<dbReference type="Pfam" id="PF08299">
    <property type="entry name" value="Bac_DnaA_C"/>
    <property type="match status" value="1"/>
</dbReference>
<dbReference type="InterPro" id="IPR013317">
    <property type="entry name" value="DnaA_dom"/>
</dbReference>